<feature type="domain" description="ZZ-type" evidence="6">
    <location>
        <begin position="134"/>
        <end position="184"/>
    </location>
</feature>
<protein>
    <submittedName>
        <fullName evidence="7 10">Sequestosome-1</fullName>
    </submittedName>
</protein>
<dbReference type="InterPro" id="IPR000433">
    <property type="entry name" value="Znf_ZZ"/>
</dbReference>
<feature type="compositionally biased region" description="Polar residues" evidence="5">
    <location>
        <begin position="292"/>
        <end position="304"/>
    </location>
</feature>
<reference evidence="8 9" key="3">
    <citation type="submission" date="2018-11" db="EMBL/GenBank/DDBJ databases">
        <authorList>
            <consortium name="Pathogen Informatics"/>
        </authorList>
    </citation>
    <scope>NUCLEOTIDE SEQUENCE [LARGE SCALE GENOMIC DNA]</scope>
    <source>
        <strain evidence="8 9">NST_G2</strain>
    </source>
</reference>
<keyword evidence="3" id="KW-0862">Zinc</keyword>
<dbReference type="WBParaSite" id="SSLN_0001406401-mRNA-1">
    <property type="protein sequence ID" value="SSLN_0001406401-mRNA-1"/>
    <property type="gene ID" value="SSLN_0001406401"/>
</dbReference>
<dbReference type="InterPro" id="IPR052260">
    <property type="entry name" value="Autophagy_Rcpt_SigReg"/>
</dbReference>
<dbReference type="Pfam" id="PF00569">
    <property type="entry name" value="ZZ"/>
    <property type="match status" value="1"/>
</dbReference>
<keyword evidence="1" id="KW-0479">Metal-binding</keyword>
<sequence length="480" mass="52101">MALRIKFIGRGVGGEEEIHIWSQPSISCPIKLNDLSDVVIELFGYPQESKIAFTWFDGEDLITIGSCSELQQVVKDHVNGISGAPFSVLKALRLNVTCNSQHQVKQPTMHTTTSSVCASTTEFSVPSIDRSRLHANFACDGCEGNIYDIRYKCLKCVDFDLCSHCFAGGKHLEHPFGAVRYNEGQRILIDDLFSLSQAIISHTYDVSLARSVGTQTLACYTQEQTHLGDIPASLPVKTPELASCPTGGTAEWEVLSDDSDSEYVFGNEFSAKRKPTETSPVEGELTEPLPESQVNADPKNSTSASLAIGSVSTTECPSYTHFTQSEPTSSVQECMSSFVQKPKLCTSSQTSLLLDEQTKSPPRMRIATSSVGYFDNGTSETANETRHTGVCTVTPAALDPVSPSWSLGAVVKEAIQCHADYIVDAFRKLQLSPAPSTSVDELKVLLDAGYSNEDGILTFLLSENGNNAAAVLEMLNRQKI</sequence>
<reference evidence="7" key="1">
    <citation type="submission" date="2016-01" db="EMBL/GenBank/DDBJ databases">
        <title>Reference transcriptome for the parasite Schistocephalus solidus: insights into the molecular evolution of parasitism.</title>
        <authorList>
            <person name="Hebert F.O."/>
            <person name="Grambauer S."/>
            <person name="Barber I."/>
            <person name="Landry C.R."/>
            <person name="Aubin-Horth N."/>
        </authorList>
    </citation>
    <scope>NUCLEOTIDE SEQUENCE</scope>
</reference>
<evidence type="ECO:0000256" key="1">
    <source>
        <dbReference type="ARBA" id="ARBA00022723"/>
    </source>
</evidence>
<evidence type="ECO:0000256" key="3">
    <source>
        <dbReference type="ARBA" id="ARBA00022833"/>
    </source>
</evidence>
<dbReference type="CDD" id="cd02340">
    <property type="entry name" value="ZZ_NBR1_like"/>
    <property type="match status" value="1"/>
</dbReference>
<evidence type="ECO:0000256" key="5">
    <source>
        <dbReference type="SAM" id="MobiDB-lite"/>
    </source>
</evidence>
<proteinExistence type="predicted"/>
<name>A0A0V0JB45_SCHSO</name>
<dbReference type="AlphaFoldDB" id="A0A0V0JB45"/>
<dbReference type="STRING" id="70667.A0A0V0JB45"/>
<dbReference type="InterPro" id="IPR043145">
    <property type="entry name" value="Znf_ZZ_sf"/>
</dbReference>
<evidence type="ECO:0000313" key="9">
    <source>
        <dbReference type="Proteomes" id="UP000275846"/>
    </source>
</evidence>
<gene>
    <name evidence="7" type="primary">SQSTM</name>
    <name evidence="8" type="ORF">SSLN_LOCUS13548</name>
    <name evidence="7" type="ORF">TR96158</name>
</gene>
<dbReference type="GO" id="GO:0008270">
    <property type="term" value="F:zinc ion binding"/>
    <property type="evidence" value="ECO:0007669"/>
    <property type="project" value="UniProtKB-KW"/>
</dbReference>
<dbReference type="Proteomes" id="UP000275846">
    <property type="component" value="Unassembled WGS sequence"/>
</dbReference>
<evidence type="ECO:0000313" key="8">
    <source>
        <dbReference type="EMBL" id="VDL99933.1"/>
    </source>
</evidence>
<dbReference type="SMART" id="SM00291">
    <property type="entry name" value="ZnF_ZZ"/>
    <property type="match status" value="1"/>
</dbReference>
<evidence type="ECO:0000313" key="10">
    <source>
        <dbReference type="WBParaSite" id="SSLN_0001406401-mRNA-1"/>
    </source>
</evidence>
<dbReference type="EMBL" id="GEEE01000317">
    <property type="protein sequence ID" value="JAP62908.1"/>
    <property type="molecule type" value="Transcribed_RNA"/>
</dbReference>
<dbReference type="OrthoDB" id="441278at2759"/>
<reference evidence="10" key="2">
    <citation type="submission" date="2016-06" db="UniProtKB">
        <authorList>
            <consortium name="WormBaseParasite"/>
        </authorList>
    </citation>
    <scope>IDENTIFICATION</scope>
</reference>
<dbReference type="SUPFAM" id="SSF57850">
    <property type="entry name" value="RING/U-box"/>
    <property type="match status" value="1"/>
</dbReference>
<keyword evidence="2 4" id="KW-0863">Zinc-finger</keyword>
<evidence type="ECO:0000256" key="2">
    <source>
        <dbReference type="ARBA" id="ARBA00022771"/>
    </source>
</evidence>
<dbReference type="PROSITE" id="PS01357">
    <property type="entry name" value="ZF_ZZ_1"/>
    <property type="match status" value="1"/>
</dbReference>
<dbReference type="EMBL" id="UYSU01038179">
    <property type="protein sequence ID" value="VDL99933.1"/>
    <property type="molecule type" value="Genomic_DNA"/>
</dbReference>
<keyword evidence="9" id="KW-1185">Reference proteome</keyword>
<evidence type="ECO:0000256" key="4">
    <source>
        <dbReference type="PROSITE-ProRule" id="PRU00228"/>
    </source>
</evidence>
<organism evidence="7">
    <name type="scientific">Schistocephalus solidus</name>
    <name type="common">Tapeworm</name>
    <dbReference type="NCBI Taxonomy" id="70667"/>
    <lineage>
        <taxon>Eukaryota</taxon>
        <taxon>Metazoa</taxon>
        <taxon>Spiralia</taxon>
        <taxon>Lophotrochozoa</taxon>
        <taxon>Platyhelminthes</taxon>
        <taxon>Cestoda</taxon>
        <taxon>Eucestoda</taxon>
        <taxon>Diphyllobothriidea</taxon>
        <taxon>Diphyllobothriidae</taxon>
        <taxon>Schistocephalus</taxon>
    </lineage>
</organism>
<dbReference type="PANTHER" id="PTHR15090:SF8">
    <property type="entry name" value="ZZ-TYPE ZINC FINGER-CONTAINING PROTEIN"/>
    <property type="match status" value="1"/>
</dbReference>
<dbReference type="PROSITE" id="PS50135">
    <property type="entry name" value="ZF_ZZ_2"/>
    <property type="match status" value="1"/>
</dbReference>
<feature type="region of interest" description="Disordered" evidence="5">
    <location>
        <begin position="269"/>
        <end position="304"/>
    </location>
</feature>
<evidence type="ECO:0000313" key="7">
    <source>
        <dbReference type="EMBL" id="JAP62908.1"/>
    </source>
</evidence>
<accession>A0A0V0JB45</accession>
<dbReference type="Gene3D" id="3.30.60.90">
    <property type="match status" value="1"/>
</dbReference>
<dbReference type="PANTHER" id="PTHR15090">
    <property type="entry name" value="SEQUESTOSOME 1-RELATED"/>
    <property type="match status" value="1"/>
</dbReference>
<evidence type="ECO:0000259" key="6">
    <source>
        <dbReference type="PROSITE" id="PS50135"/>
    </source>
</evidence>